<evidence type="ECO:0000259" key="1">
    <source>
        <dbReference type="Pfam" id="PF12680"/>
    </source>
</evidence>
<evidence type="ECO:0000313" key="2">
    <source>
        <dbReference type="EMBL" id="KIR22547.1"/>
    </source>
</evidence>
<dbReference type="RefSeq" id="WP_043048239.1">
    <property type="nucleotide sequence ID" value="NZ_JXCQ01000013.1"/>
</dbReference>
<dbReference type="InterPro" id="IPR037401">
    <property type="entry name" value="SnoaL-like"/>
</dbReference>
<dbReference type="Proteomes" id="UP000032210">
    <property type="component" value="Unassembled WGS sequence"/>
</dbReference>
<sequence>MNAREILTYSLQLLENGDARAWCDLFHEDGVLEFPYAPPGWNTRFEGREVIWTHMRKFPEHLQVNFTEVSFYDTNDPDLAIGEFHGDGVAKVTGGALKQDYISVIKSRDGKIVLYRDFWNPLRHLEALGGVEAAAKIVQGD</sequence>
<name>A0A0D0RSV1_PSEFL</name>
<dbReference type="Pfam" id="PF12680">
    <property type="entry name" value="SnoaL_2"/>
    <property type="match status" value="1"/>
</dbReference>
<dbReference type="InterPro" id="IPR032710">
    <property type="entry name" value="NTF2-like_dom_sf"/>
</dbReference>
<gene>
    <name evidence="2" type="ORF">PFLU3_20470</name>
</gene>
<feature type="domain" description="SnoaL-like" evidence="1">
    <location>
        <begin position="11"/>
        <end position="114"/>
    </location>
</feature>
<evidence type="ECO:0000313" key="3">
    <source>
        <dbReference type="Proteomes" id="UP000032210"/>
    </source>
</evidence>
<dbReference type="AlphaFoldDB" id="A0A0D0RSV1"/>
<proteinExistence type="predicted"/>
<dbReference type="SUPFAM" id="SSF54427">
    <property type="entry name" value="NTF2-like"/>
    <property type="match status" value="1"/>
</dbReference>
<comment type="caution">
    <text evidence="2">The sequence shown here is derived from an EMBL/GenBank/DDBJ whole genome shotgun (WGS) entry which is preliminary data.</text>
</comment>
<dbReference type="EMBL" id="JXCQ01000013">
    <property type="protein sequence ID" value="KIR22547.1"/>
    <property type="molecule type" value="Genomic_DNA"/>
</dbReference>
<organism evidence="2 3">
    <name type="scientific">Pseudomonas fluorescens</name>
    <dbReference type="NCBI Taxonomy" id="294"/>
    <lineage>
        <taxon>Bacteria</taxon>
        <taxon>Pseudomonadati</taxon>
        <taxon>Pseudomonadota</taxon>
        <taxon>Gammaproteobacteria</taxon>
        <taxon>Pseudomonadales</taxon>
        <taxon>Pseudomonadaceae</taxon>
        <taxon>Pseudomonas</taxon>
    </lineage>
</organism>
<accession>A0A0D0RSV1</accession>
<dbReference type="PATRIC" id="fig|294.125.peg.2097"/>
<dbReference type="Gene3D" id="3.10.450.50">
    <property type="match status" value="1"/>
</dbReference>
<reference evidence="2 3" key="1">
    <citation type="submission" date="2015-01" db="EMBL/GenBank/DDBJ databases">
        <title>Genome sequence of the beneficial rhizobacterium Pseudomonas fluorescens 2-79.</title>
        <authorList>
            <person name="Thuermer A."/>
            <person name="Daniel R."/>
        </authorList>
    </citation>
    <scope>NUCLEOTIDE SEQUENCE [LARGE SCALE GENOMIC DNA]</scope>
    <source>
        <strain evidence="2 3">2-79</strain>
    </source>
</reference>
<protein>
    <submittedName>
        <fullName evidence="2">Putative PhzA/B-like protein</fullName>
    </submittedName>
</protein>